<accession>A0A7G5EMM7</accession>
<keyword evidence="1" id="KW-0472">Membrane</keyword>
<feature type="transmembrane region" description="Helical" evidence="1">
    <location>
        <begin position="450"/>
        <end position="468"/>
    </location>
</feature>
<evidence type="ECO:0000313" key="2">
    <source>
        <dbReference type="EMBL" id="QMV75252.1"/>
    </source>
</evidence>
<proteinExistence type="predicted"/>
<organism evidence="2 3">
    <name type="scientific">Comamonas piscis</name>
    <dbReference type="NCBI Taxonomy" id="1562974"/>
    <lineage>
        <taxon>Bacteria</taxon>
        <taxon>Pseudomonadati</taxon>
        <taxon>Pseudomonadota</taxon>
        <taxon>Betaproteobacteria</taxon>
        <taxon>Burkholderiales</taxon>
        <taxon>Comamonadaceae</taxon>
        <taxon>Comamonas</taxon>
    </lineage>
</organism>
<dbReference type="Proteomes" id="UP000515240">
    <property type="component" value="Chromosome"/>
</dbReference>
<feature type="transmembrane region" description="Helical" evidence="1">
    <location>
        <begin position="417"/>
        <end position="438"/>
    </location>
</feature>
<keyword evidence="3" id="KW-1185">Reference proteome</keyword>
<feature type="transmembrane region" description="Helical" evidence="1">
    <location>
        <begin position="142"/>
        <end position="161"/>
    </location>
</feature>
<sequence>MQAFVSNRHGARWPWLLIAVLLLLGISRFVAFSTHAPVLGYPNNFDFLRTSGCVGIWNFDAQSEAFHSPAPDRVVGQLHYNDERLWQFCNPTAETLYLSALKLGHSVGDTFPIQHLAYAKLAILLLAYAALMWALRSMRLRLFLSACFVLLWWDMSTLLYFQSLYPVFSSLFFSLFVVIALLACRMDAFSRSPWASLLLAVLTFMLGFSNQQYFYLAIALTALFLLFNGKRYRLHSAAMLCAMVVASLCHSHLRPAQSQEFYAGIDRVNRIDTIFYGVLMQSSDPQEAAVSLGLRPECAQMAGINAHMFNHGLKENICPEVASISRLKLLNLAAKQPATIAKTLVAGLEAYKPVYGFFPQLYPYHASELSPGMYASSPSSIIVSVPRGLYLSMVAAMALLAAAAFVYALLPRGRQCLWAHAIWLGGMLCFYSIFSSVFGDGLLEVERHAAVFLPGFILLWLGAFFGVMERLRAAR</sequence>
<evidence type="ECO:0000256" key="1">
    <source>
        <dbReference type="SAM" id="Phobius"/>
    </source>
</evidence>
<dbReference type="RefSeq" id="WP_182325509.1">
    <property type="nucleotide sequence ID" value="NZ_CP058554.1"/>
</dbReference>
<evidence type="ECO:0000313" key="3">
    <source>
        <dbReference type="Proteomes" id="UP000515240"/>
    </source>
</evidence>
<feature type="transmembrane region" description="Helical" evidence="1">
    <location>
        <begin position="167"/>
        <end position="184"/>
    </location>
</feature>
<keyword evidence="1" id="KW-0812">Transmembrane</keyword>
<protein>
    <submittedName>
        <fullName evidence="2">Uncharacterized protein</fullName>
    </submittedName>
</protein>
<dbReference type="EMBL" id="CP058554">
    <property type="protein sequence ID" value="QMV75252.1"/>
    <property type="molecule type" value="Genomic_DNA"/>
</dbReference>
<dbReference type="KEGG" id="cpis:HS961_21705"/>
<reference evidence="2 3" key="1">
    <citation type="journal article" date="2020" name="G3 (Bethesda)">
        <title>CeMbio - The Caenorhabditis elegans Microbiome Resource.</title>
        <authorList>
            <person name="Dirksen P."/>
            <person name="Assie A."/>
            <person name="Zimmermann J."/>
            <person name="Zhang F."/>
            <person name="Tietje A.M."/>
            <person name="Marsh S.A."/>
            <person name="Felix M.A."/>
            <person name="Shapira M."/>
            <person name="Kaleta C."/>
            <person name="Schulenburg H."/>
            <person name="Samuel B."/>
        </authorList>
    </citation>
    <scope>NUCLEOTIDE SEQUENCE [LARGE SCALE GENOMIC DNA]</scope>
    <source>
        <strain evidence="2 3">BIGb0172</strain>
    </source>
</reference>
<gene>
    <name evidence="2" type="ORF">HS961_21705</name>
</gene>
<dbReference type="AlphaFoldDB" id="A0A7G5EMM7"/>
<feature type="transmembrane region" description="Helical" evidence="1">
    <location>
        <begin position="389"/>
        <end position="410"/>
    </location>
</feature>
<keyword evidence="1" id="KW-1133">Transmembrane helix</keyword>
<feature type="transmembrane region" description="Helical" evidence="1">
    <location>
        <begin position="116"/>
        <end position="135"/>
    </location>
</feature>
<name>A0A7G5EMM7_9BURK</name>